<dbReference type="GO" id="GO:0004018">
    <property type="term" value="F:N6-(1,2-dicarboxyethyl)AMP AMP-lyase (fumarate-forming) activity"/>
    <property type="evidence" value="ECO:0007669"/>
    <property type="project" value="TreeGrafter"/>
</dbReference>
<organism evidence="4 5">
    <name type="scientific">Streptococcus pasteurianus</name>
    <dbReference type="NCBI Taxonomy" id="197614"/>
    <lineage>
        <taxon>Bacteria</taxon>
        <taxon>Bacillati</taxon>
        <taxon>Bacillota</taxon>
        <taxon>Bacilli</taxon>
        <taxon>Lactobacillales</taxon>
        <taxon>Streptococcaceae</taxon>
        <taxon>Streptococcus</taxon>
    </lineage>
</organism>
<dbReference type="PRINTS" id="PR00145">
    <property type="entry name" value="ARGSUCLYASE"/>
</dbReference>
<feature type="non-terminal residue" evidence="4">
    <location>
        <position position="1"/>
    </location>
</feature>
<feature type="region of interest" description="Disordered" evidence="2">
    <location>
        <begin position="47"/>
        <end position="76"/>
    </location>
</feature>
<dbReference type="AlphaFoldDB" id="A0AAW6YHD7"/>
<gene>
    <name evidence="4" type="ORF">QP487_13795</name>
</gene>
<protein>
    <submittedName>
        <fullName evidence="4">Lyase family protein</fullName>
    </submittedName>
</protein>
<evidence type="ECO:0000313" key="5">
    <source>
        <dbReference type="Proteomes" id="UP001237917"/>
    </source>
</evidence>
<dbReference type="Gene3D" id="1.10.275.60">
    <property type="match status" value="1"/>
</dbReference>
<feature type="non-terminal residue" evidence="4">
    <location>
        <position position="76"/>
    </location>
</feature>
<evidence type="ECO:0000313" key="4">
    <source>
        <dbReference type="EMBL" id="MDK7294484.1"/>
    </source>
</evidence>
<evidence type="ECO:0000256" key="1">
    <source>
        <dbReference type="ARBA" id="ARBA00023239"/>
    </source>
</evidence>
<evidence type="ECO:0000259" key="3">
    <source>
        <dbReference type="Pfam" id="PF00206"/>
    </source>
</evidence>
<dbReference type="InterPro" id="IPR022761">
    <property type="entry name" value="Fumarate_lyase_N"/>
</dbReference>
<dbReference type="SUPFAM" id="SSF48557">
    <property type="entry name" value="L-aspartase-like"/>
    <property type="match status" value="1"/>
</dbReference>
<evidence type="ECO:0000256" key="2">
    <source>
        <dbReference type="SAM" id="MobiDB-lite"/>
    </source>
</evidence>
<feature type="domain" description="Fumarate lyase N-terminal" evidence="3">
    <location>
        <begin position="6"/>
        <end position="76"/>
    </location>
</feature>
<comment type="caution">
    <text evidence="4">The sequence shown here is derived from an EMBL/GenBank/DDBJ whole genome shotgun (WGS) entry which is preliminary data.</text>
</comment>
<dbReference type="Pfam" id="PF00206">
    <property type="entry name" value="Lyase_1"/>
    <property type="match status" value="1"/>
</dbReference>
<dbReference type="EMBL" id="JASOPU010000604">
    <property type="protein sequence ID" value="MDK7294484.1"/>
    <property type="molecule type" value="Genomic_DNA"/>
</dbReference>
<dbReference type="PANTHER" id="PTHR43172">
    <property type="entry name" value="ADENYLOSUCCINATE LYASE"/>
    <property type="match status" value="1"/>
</dbReference>
<dbReference type="GO" id="GO:0070626">
    <property type="term" value="F:(S)-2-(5-amino-1-(5-phospho-D-ribosyl)imidazole-4-carboxamido) succinate lyase (fumarate-forming) activity"/>
    <property type="evidence" value="ECO:0007669"/>
    <property type="project" value="TreeGrafter"/>
</dbReference>
<name>A0AAW6YHD7_9STRE</name>
<accession>A0AAW6YHD7</accession>
<dbReference type="PROSITE" id="PS00163">
    <property type="entry name" value="FUMARATE_LYASES"/>
    <property type="match status" value="1"/>
</dbReference>
<dbReference type="Proteomes" id="UP001237917">
    <property type="component" value="Unassembled WGS sequence"/>
</dbReference>
<dbReference type="InterPro" id="IPR008948">
    <property type="entry name" value="L-Aspartase-like"/>
</dbReference>
<dbReference type="PANTHER" id="PTHR43172:SF1">
    <property type="entry name" value="ADENYLOSUCCINATE LYASE"/>
    <property type="match status" value="1"/>
</dbReference>
<dbReference type="InterPro" id="IPR020557">
    <property type="entry name" value="Fumarate_lyase_CS"/>
</dbReference>
<dbReference type="Gene3D" id="1.20.200.10">
    <property type="entry name" value="Fumarase/aspartase (Central domain)"/>
    <property type="match status" value="1"/>
</dbReference>
<proteinExistence type="predicted"/>
<dbReference type="InterPro" id="IPR000362">
    <property type="entry name" value="Fumarate_lyase_fam"/>
</dbReference>
<dbReference type="PRINTS" id="PR00149">
    <property type="entry name" value="FUMRATELYASE"/>
</dbReference>
<keyword evidence="1 4" id="KW-0456">Lyase</keyword>
<dbReference type="GO" id="GO:0005829">
    <property type="term" value="C:cytosol"/>
    <property type="evidence" value="ECO:0007669"/>
    <property type="project" value="TreeGrafter"/>
</dbReference>
<dbReference type="GO" id="GO:0044208">
    <property type="term" value="P:'de novo' AMP biosynthetic process"/>
    <property type="evidence" value="ECO:0007669"/>
    <property type="project" value="TreeGrafter"/>
</dbReference>
<dbReference type="RefSeq" id="WP_285362772.1">
    <property type="nucleotide sequence ID" value="NZ_JASOPU010000604.1"/>
</dbReference>
<reference evidence="4" key="1">
    <citation type="submission" date="2023-05" db="EMBL/GenBank/DDBJ databases">
        <title>Cataloging the Phylogenetic Diversity of Human Bladder Bacteria.</title>
        <authorList>
            <person name="Du J."/>
        </authorList>
    </citation>
    <scope>NUCLEOTIDE SEQUENCE</scope>
    <source>
        <strain evidence="4">UMB0765</strain>
    </source>
</reference>
<sequence length="76" mass="8470">HLGIRHQDISTQVLPRDLHAEYIASLALIATSVENMATEIRHLQKSEVHEVEESFAQGQKGSSAMPHKRNPISSEN</sequence>